<dbReference type="Pfam" id="PF02260">
    <property type="entry name" value="FATC"/>
    <property type="match status" value="1"/>
</dbReference>
<dbReference type="RefSeq" id="XP_004337238.1">
    <property type="nucleotide sequence ID" value="XM_004337190.1"/>
</dbReference>
<name>L8GQF7_ACACF</name>
<dbReference type="PROSITE" id="PS51190">
    <property type="entry name" value="FATC"/>
    <property type="match status" value="1"/>
</dbReference>
<evidence type="ECO:0000259" key="14">
    <source>
        <dbReference type="PROSITE" id="PS50290"/>
    </source>
</evidence>
<dbReference type="STRING" id="1257118.L8GQF7"/>
<dbReference type="PROSITE" id="PS00916">
    <property type="entry name" value="PI3_4_KINASE_2"/>
    <property type="match status" value="1"/>
</dbReference>
<evidence type="ECO:0000256" key="8">
    <source>
        <dbReference type="ARBA" id="ARBA00022840"/>
    </source>
</evidence>
<evidence type="ECO:0000256" key="7">
    <source>
        <dbReference type="ARBA" id="ARBA00022777"/>
    </source>
</evidence>
<evidence type="ECO:0000256" key="2">
    <source>
        <dbReference type="ARBA" id="ARBA00012513"/>
    </source>
</evidence>
<evidence type="ECO:0000313" key="18">
    <source>
        <dbReference type="Proteomes" id="UP000011083"/>
    </source>
</evidence>
<comment type="catalytic activity">
    <reaction evidence="10">
        <text>L-threonyl-[protein] + ATP = O-phospho-L-threonyl-[protein] + ADP + H(+)</text>
        <dbReference type="Rhea" id="RHEA:46608"/>
        <dbReference type="Rhea" id="RHEA-COMP:11060"/>
        <dbReference type="Rhea" id="RHEA-COMP:11605"/>
        <dbReference type="ChEBI" id="CHEBI:15378"/>
        <dbReference type="ChEBI" id="CHEBI:30013"/>
        <dbReference type="ChEBI" id="CHEBI:30616"/>
        <dbReference type="ChEBI" id="CHEBI:61977"/>
        <dbReference type="ChEBI" id="CHEBI:456216"/>
        <dbReference type="EC" id="2.7.11.1"/>
    </reaction>
</comment>
<evidence type="ECO:0000313" key="17">
    <source>
        <dbReference type="EMBL" id="ELR15225.1"/>
    </source>
</evidence>
<dbReference type="GO" id="GO:0031929">
    <property type="term" value="P:TOR signaling"/>
    <property type="evidence" value="ECO:0007669"/>
    <property type="project" value="TreeGrafter"/>
</dbReference>
<feature type="domain" description="PI3K/PI4K catalytic" evidence="14">
    <location>
        <begin position="1780"/>
        <end position="2102"/>
    </location>
</feature>
<reference evidence="17 18" key="1">
    <citation type="journal article" date="2013" name="Genome Biol.">
        <title>Genome of Acanthamoeba castellanii highlights extensive lateral gene transfer and early evolution of tyrosine kinase signaling.</title>
        <authorList>
            <person name="Clarke M."/>
            <person name="Lohan A.J."/>
            <person name="Liu B."/>
            <person name="Lagkouvardos I."/>
            <person name="Roy S."/>
            <person name="Zafar N."/>
            <person name="Bertelli C."/>
            <person name="Schilde C."/>
            <person name="Kianianmomeni A."/>
            <person name="Burglin T.R."/>
            <person name="Frech C."/>
            <person name="Turcotte B."/>
            <person name="Kopec K.O."/>
            <person name="Synnott J.M."/>
            <person name="Choo C."/>
            <person name="Paponov I."/>
            <person name="Finkler A."/>
            <person name="Soon Heng Tan C."/>
            <person name="Hutchins A.P."/>
            <person name="Weinmeier T."/>
            <person name="Rattei T."/>
            <person name="Chu J.S."/>
            <person name="Gimenez G."/>
            <person name="Irimia M."/>
            <person name="Rigden D.J."/>
            <person name="Fitzpatrick D.A."/>
            <person name="Lorenzo-Morales J."/>
            <person name="Bateman A."/>
            <person name="Chiu C.H."/>
            <person name="Tang P."/>
            <person name="Hegemann P."/>
            <person name="Fromm H."/>
            <person name="Raoult D."/>
            <person name="Greub G."/>
            <person name="Miranda-Saavedra D."/>
            <person name="Chen N."/>
            <person name="Nash P."/>
            <person name="Ginger M.L."/>
            <person name="Horn M."/>
            <person name="Schaap P."/>
            <person name="Caler L."/>
            <person name="Loftus B."/>
        </authorList>
    </citation>
    <scope>NUCLEOTIDE SEQUENCE [LARGE SCALE GENOMIC DNA]</scope>
    <source>
        <strain evidence="17 18">Neff</strain>
    </source>
</reference>
<dbReference type="SMART" id="SM01345">
    <property type="entry name" value="Rapamycin_bind"/>
    <property type="match status" value="1"/>
</dbReference>
<gene>
    <name evidence="17" type="ORF">ACA1_219100</name>
</gene>
<keyword evidence="8" id="KW-0067">ATP-binding</keyword>
<evidence type="ECO:0000256" key="10">
    <source>
        <dbReference type="ARBA" id="ARBA00047899"/>
    </source>
</evidence>
<dbReference type="GO" id="GO:0005634">
    <property type="term" value="C:nucleus"/>
    <property type="evidence" value="ECO:0007669"/>
    <property type="project" value="TreeGrafter"/>
</dbReference>
<dbReference type="PROSITE" id="PS51189">
    <property type="entry name" value="FAT"/>
    <property type="match status" value="1"/>
</dbReference>
<dbReference type="FunFam" id="1.25.10.10:FF:000371">
    <property type="entry name" value="Serine/threonine-protein kinase TOR"/>
    <property type="match status" value="1"/>
</dbReference>
<dbReference type="PROSITE" id="PS00915">
    <property type="entry name" value="PI3_4_KINASE_1"/>
    <property type="match status" value="1"/>
</dbReference>
<sequence length="2187" mass="245249">MADKSKKGGGGAGGEGDQPWIDLVLNKLLFELKNKNPDVRTKAAQKLKTYVMAQSREMSSELFARFMNDLTNNHIAELAHSQLVHERIGGIMAVAELINIEHDDNAHRMRLADYLQEGLQTNDPGAMKMAANALGRLAQASGTLTAELVQQEVKRALDWLQGKHESRRYAAVLVLKELAVNSPTRFYVHVSSFFDLVWSALHDNNVSIREGAVDALHAALALISERENRLRTQWYHKIYEEAQKGLRQNTGPTIHGSLITLGELLLNTGNFMSMNSRFKDVCDTILKYRDHKERIIRRTVINLLPRLAAFAPEEFAAKYLDVCMQALLGVLKKDGKSEERASAFLVLGQIAHSVGPGIEPYRPQLTALIKNALDVRNRGYCLQSLTCWSMVSSALGAAVQQDMPEILDLMFKSGLSPELTEALTELAAHSPSTLPNIQEKLMNQISLVLAGKTFVYPGNRTNIFSHMQQDTQSNFIQPTLIQLLTELEFSGDSRNKEESARLLGHLISSSQRLIKPYVEPILNALLPKLQDTNPRVASCVLATLGELATVGGADMTPHIPQLLPLIIETLQDQSSAVKREVALRTLGQLAESAGYVIEPFIRYPKLLEILINEIKTEQGASIRREVVKVLGTLGALDPYKHKTIQIEVRQEKNQVAGAGDGVGGSAHQPPHEVSGMGSEEYYLTVSVGALMKILRDPSLAQRHSTVIQAVMLMFESLGLKCVPFLPQIMPPFLACMRTKEKKRLEPLFKQLCLLVSIAKQHIKDYLDEIFSLIKEYWNTGLLDQIITLVEALSQALNDEFKDLMFKSGLSPELTEALTELAAHSPSTLPNIQEKLMNQISLVLAGKTFVYPGNRTNIFSHMQQDTQSNFIQPTYMERNAAIQLALETLGTFNLQEKLLVEFVREVVVGFLDDDSPAIRKAAALTCSSLLVRANRNAPVRGQLSVVIGEVLEKLLIVGIADPNPAIRETVLSRLDSRFDYHLAQAENLRSLFIALNDEVFEIRELAITTIGRLTIRNPAYVMPSLRKTLIQLLTELEFSGDSRNKEESARLLGHLISSSQRLIKPYVEPILNALLPKLQDTNPRVASCVLATLGELATVGGADMTPHIPQLLPLIIETLQDQSSAVKREVALRTLGQLAESAGYVIEPFIRYPKLLEILINEIKTEQGASIRREVVKVLGTLGALDPYKHKTIQIEVRQEKNQVAGAGDGVGGSAHQPPHEVSGMGSEEYYLTVSVGALMKILRDPSLAQRHSTVIQAVMLMFESLGLKCVPFLPQIMPPFLACMRTKEKKRLEPLFKQLCLLVSIAKQHIKDYLDEIFSLIKEYWNTGLLDQIITLDMLAIHSMVIPPIEDVDNWLRFSSLCRKSGRLRLSYKTLVNLLGSDPAHHPLDLAASHPGVTFNYLKHMYAAGDKKEAFERLRVFTEGLPGDDAALQARCYLTMGQWESELNDNLSETNILALFKAAIEYDDTWYKAWHSWALSNFEVISHYQKLNMPEKISPHLVPAVAAFFRSIALAPQGKSLQDTLRLLTLWFKYAAEKQVEDALVEGFTTVSIDTWLQVVPQLIARIHSPVPSVARMVHDLLTNVGKEHPQALVYPLSVASKSHASARMSAANSVLDKMRKHYNSMVEAAQLVSVELIRVAILWHEMWHEGLEDASRLYFSNRDVEGMLKKLETLHEILDKGPETLREVAFQQAYGRQLQEALDWCKKYTRSNRVADLTQAWDLYYQVFKRINNQLKPGQMKTLELQYVSPNLLAARDLELAVPGTYEARTDEVVNIASFAPILSVFSSKQRPRKLSMLGSNGKEYTFLLKGHEDLRQDERVMQLFGLINTLLANDRETANRHLSIQRYAIIPLSPNSGLIGWVPNHDTLHDLIKGYRGPRKIDLNHEHKLMMQVTSKFDELSLIQKVEVFEHALENTKGSDLDRVLWLKSPNSEVWLERRTNYTRSLAVMSMVGYILGLGDRHPSNLMLDQHTGKITHIDFGDCFEVAMHRDKYPEKIPFRLTRMLINAMEVSGIEGNFRFTCERVMRVLRDNRESVMAVLEAFVYDPLINWRLLQPTSPDNANETSSAKMVRETTNTGEQDDAGGMETPEIFSPSGDDDGSPHTGTFRSKSVLSRVANAELAAGTENGLNERALMVIDRVSAKLRGKDFSDKQSLDVPRQVRRLIDQATSHENLCQCYTGWCPFW</sequence>
<dbReference type="InterPro" id="IPR000403">
    <property type="entry name" value="PI3/4_kinase_cat_dom"/>
</dbReference>
<dbReference type="CDD" id="cd05169">
    <property type="entry name" value="PIKKc_TOR"/>
    <property type="match status" value="1"/>
</dbReference>
<dbReference type="InterPro" id="IPR011989">
    <property type="entry name" value="ARM-like"/>
</dbReference>
<dbReference type="Proteomes" id="UP000011083">
    <property type="component" value="Unassembled WGS sequence"/>
</dbReference>
<dbReference type="EC" id="2.7.11.1" evidence="2"/>
<dbReference type="SMART" id="SM01343">
    <property type="entry name" value="FATC"/>
    <property type="match status" value="1"/>
</dbReference>
<dbReference type="Pfam" id="PF00454">
    <property type="entry name" value="PI3_PI4_kinase"/>
    <property type="match status" value="1"/>
</dbReference>
<dbReference type="FunFam" id="1.20.120.150:FF:000001">
    <property type="entry name" value="Serine/threonine-protein kinase TOR"/>
    <property type="match status" value="1"/>
</dbReference>
<evidence type="ECO:0000256" key="9">
    <source>
        <dbReference type="ARBA" id="ARBA00023306"/>
    </source>
</evidence>
<protein>
    <recommendedName>
        <fullName evidence="2">non-specific serine/threonine protein kinase</fullName>
        <ecNumber evidence="2">2.7.11.1</ecNumber>
    </recommendedName>
</protein>
<organism evidence="17 18">
    <name type="scientific">Acanthamoeba castellanii (strain ATCC 30010 / Neff)</name>
    <dbReference type="NCBI Taxonomy" id="1257118"/>
    <lineage>
        <taxon>Eukaryota</taxon>
        <taxon>Amoebozoa</taxon>
        <taxon>Discosea</taxon>
        <taxon>Longamoebia</taxon>
        <taxon>Centramoebida</taxon>
        <taxon>Acanthamoebidae</taxon>
        <taxon>Acanthamoeba</taxon>
    </lineage>
</organism>
<feature type="repeat" description="HEAT" evidence="12">
    <location>
        <begin position="562"/>
        <end position="594"/>
    </location>
</feature>
<dbReference type="InterPro" id="IPR003152">
    <property type="entry name" value="FATC_dom"/>
</dbReference>
<feature type="compositionally biased region" description="Polar residues" evidence="13">
    <location>
        <begin position="2058"/>
        <end position="2080"/>
    </location>
</feature>
<keyword evidence="3" id="KW-0723">Serine/threonine-protein kinase</keyword>
<dbReference type="Gene3D" id="1.20.120.150">
    <property type="entry name" value="FKBP12-rapamycin binding domain"/>
    <property type="match status" value="1"/>
</dbReference>
<dbReference type="GO" id="GO:0005524">
    <property type="term" value="F:ATP binding"/>
    <property type="evidence" value="ECO:0007669"/>
    <property type="project" value="UniProtKB-KW"/>
</dbReference>
<dbReference type="FunFam" id="1.10.1070.11:FF:000007">
    <property type="entry name" value="Serine/threonine-protein kinase TOR"/>
    <property type="match status" value="1"/>
</dbReference>
<dbReference type="InterPro" id="IPR036940">
    <property type="entry name" value="PI3/4_kinase_cat_sf"/>
</dbReference>
<dbReference type="InterPro" id="IPR050517">
    <property type="entry name" value="DDR_Repair_Kinase"/>
</dbReference>
<dbReference type="FunFam" id="3.30.1010.10:FF:000006">
    <property type="entry name" value="Serine/threonine-protein kinase TOR"/>
    <property type="match status" value="1"/>
</dbReference>
<evidence type="ECO:0000259" key="16">
    <source>
        <dbReference type="PROSITE" id="PS51190"/>
    </source>
</evidence>
<dbReference type="PANTHER" id="PTHR11139">
    <property type="entry name" value="ATAXIA TELANGIECTASIA MUTATED ATM -RELATED"/>
    <property type="match status" value="1"/>
</dbReference>
<dbReference type="PANTHER" id="PTHR11139:SF9">
    <property type="entry name" value="SERINE_THREONINE-PROTEIN KINASE MTOR"/>
    <property type="match status" value="1"/>
</dbReference>
<dbReference type="Gene3D" id="1.25.10.10">
    <property type="entry name" value="Leucine-rich Repeat Variant"/>
    <property type="match status" value="6"/>
</dbReference>
<feature type="repeat" description="HEAT" evidence="12">
    <location>
        <begin position="1110"/>
        <end position="1142"/>
    </location>
</feature>
<dbReference type="InterPro" id="IPR016024">
    <property type="entry name" value="ARM-type_fold"/>
</dbReference>
<evidence type="ECO:0000256" key="3">
    <source>
        <dbReference type="ARBA" id="ARBA00022527"/>
    </source>
</evidence>
<keyword evidence="5" id="KW-0677">Repeat</keyword>
<dbReference type="GeneID" id="14915835"/>
<dbReference type="Pfam" id="PF13513">
    <property type="entry name" value="HEAT_EZ"/>
    <property type="match status" value="2"/>
</dbReference>
<keyword evidence="18" id="KW-1185">Reference proteome</keyword>
<dbReference type="KEGG" id="acan:ACA1_219100"/>
<dbReference type="SMART" id="SM00146">
    <property type="entry name" value="PI3Kc"/>
    <property type="match status" value="1"/>
</dbReference>
<dbReference type="Pfam" id="PF23593">
    <property type="entry name" value="HEAT_ATR"/>
    <property type="match status" value="1"/>
</dbReference>
<dbReference type="Pfam" id="PF11865">
    <property type="entry name" value="mTOR_dom"/>
    <property type="match status" value="2"/>
</dbReference>
<dbReference type="GO" id="GO:0004674">
    <property type="term" value="F:protein serine/threonine kinase activity"/>
    <property type="evidence" value="ECO:0007669"/>
    <property type="project" value="UniProtKB-KW"/>
</dbReference>
<feature type="domain" description="FATC" evidence="16">
    <location>
        <begin position="2155"/>
        <end position="2187"/>
    </location>
</feature>
<keyword evidence="6" id="KW-0547">Nucleotide-binding</keyword>
<keyword evidence="9" id="KW-0131">Cell cycle</keyword>
<feature type="domain" description="FAT" evidence="15">
    <location>
        <begin position="1261"/>
        <end position="1603"/>
    </location>
</feature>
<dbReference type="InterPro" id="IPR021133">
    <property type="entry name" value="HEAT_type_2"/>
</dbReference>
<dbReference type="GO" id="GO:0016242">
    <property type="term" value="P:negative regulation of macroautophagy"/>
    <property type="evidence" value="ECO:0007669"/>
    <property type="project" value="TreeGrafter"/>
</dbReference>
<dbReference type="GO" id="GO:0005737">
    <property type="term" value="C:cytoplasm"/>
    <property type="evidence" value="ECO:0007669"/>
    <property type="project" value="TreeGrafter"/>
</dbReference>
<dbReference type="OMA" id="HEVSGMG"/>
<comment type="catalytic activity">
    <reaction evidence="11">
        <text>L-seryl-[protein] + ATP = O-phospho-L-seryl-[protein] + ADP + H(+)</text>
        <dbReference type="Rhea" id="RHEA:17989"/>
        <dbReference type="Rhea" id="RHEA-COMP:9863"/>
        <dbReference type="Rhea" id="RHEA-COMP:11604"/>
        <dbReference type="ChEBI" id="CHEBI:15378"/>
        <dbReference type="ChEBI" id="CHEBI:29999"/>
        <dbReference type="ChEBI" id="CHEBI:30616"/>
        <dbReference type="ChEBI" id="CHEBI:83421"/>
        <dbReference type="ChEBI" id="CHEBI:456216"/>
        <dbReference type="EC" id="2.7.11.1"/>
    </reaction>
</comment>
<dbReference type="InterPro" id="IPR014009">
    <property type="entry name" value="PIK_FAT"/>
</dbReference>
<dbReference type="InterPro" id="IPR003151">
    <property type="entry name" value="PIK-rel_kinase_FAT"/>
</dbReference>
<dbReference type="Pfam" id="PF02259">
    <property type="entry name" value="FAT"/>
    <property type="match status" value="1"/>
</dbReference>
<evidence type="ECO:0000256" key="5">
    <source>
        <dbReference type="ARBA" id="ARBA00022737"/>
    </source>
</evidence>
<evidence type="ECO:0000256" key="6">
    <source>
        <dbReference type="ARBA" id="ARBA00022741"/>
    </source>
</evidence>
<dbReference type="GO" id="GO:0031931">
    <property type="term" value="C:TORC1 complex"/>
    <property type="evidence" value="ECO:0007669"/>
    <property type="project" value="TreeGrafter"/>
</dbReference>
<dbReference type="PROSITE" id="PS50290">
    <property type="entry name" value="PI3_4_KINASE_3"/>
    <property type="match status" value="1"/>
</dbReference>
<dbReference type="GO" id="GO:0044877">
    <property type="term" value="F:protein-containing complex binding"/>
    <property type="evidence" value="ECO:0007669"/>
    <property type="project" value="InterPro"/>
</dbReference>
<dbReference type="GO" id="GO:0005886">
    <property type="term" value="C:plasma membrane"/>
    <property type="evidence" value="ECO:0007669"/>
    <property type="project" value="UniProtKB-ARBA"/>
</dbReference>
<dbReference type="InterPro" id="IPR057564">
    <property type="entry name" value="HEAT_ATR"/>
</dbReference>
<keyword evidence="4" id="KW-0808">Transferase</keyword>
<dbReference type="InterPro" id="IPR009076">
    <property type="entry name" value="FRB_dom"/>
</dbReference>
<dbReference type="SUPFAM" id="SSF48371">
    <property type="entry name" value="ARM repeat"/>
    <property type="match status" value="2"/>
</dbReference>
<dbReference type="Gene3D" id="3.30.1010.10">
    <property type="entry name" value="Phosphatidylinositol 3-kinase Catalytic Subunit, Chain A, domain 4"/>
    <property type="match status" value="1"/>
</dbReference>
<evidence type="ECO:0000256" key="11">
    <source>
        <dbReference type="ARBA" id="ARBA00048679"/>
    </source>
</evidence>
<dbReference type="SUPFAM" id="SSF56112">
    <property type="entry name" value="Protein kinase-like (PK-like)"/>
    <property type="match status" value="1"/>
</dbReference>
<dbReference type="OrthoDB" id="381190at2759"/>
<evidence type="ECO:0000259" key="15">
    <source>
        <dbReference type="PROSITE" id="PS51189"/>
    </source>
</evidence>
<proteinExistence type="inferred from homology"/>
<evidence type="ECO:0000256" key="4">
    <source>
        <dbReference type="ARBA" id="ARBA00022679"/>
    </source>
</evidence>
<dbReference type="EMBL" id="KB008036">
    <property type="protein sequence ID" value="ELR15225.1"/>
    <property type="molecule type" value="Genomic_DNA"/>
</dbReference>
<dbReference type="GO" id="GO:0031932">
    <property type="term" value="C:TORC2 complex"/>
    <property type="evidence" value="ECO:0007669"/>
    <property type="project" value="TreeGrafter"/>
</dbReference>
<comment type="similarity">
    <text evidence="1">Belongs to the PI3/PI4-kinase family.</text>
</comment>
<evidence type="ECO:0000256" key="1">
    <source>
        <dbReference type="ARBA" id="ARBA00011031"/>
    </source>
</evidence>
<dbReference type="PROSITE" id="PS50077">
    <property type="entry name" value="HEAT_REPEAT"/>
    <property type="match status" value="2"/>
</dbReference>
<dbReference type="InterPro" id="IPR018936">
    <property type="entry name" value="PI3/4_kinase_CS"/>
</dbReference>
<feature type="region of interest" description="Disordered" evidence="13">
    <location>
        <begin position="2058"/>
        <end position="2111"/>
    </location>
</feature>
<evidence type="ECO:0000256" key="13">
    <source>
        <dbReference type="SAM" id="MobiDB-lite"/>
    </source>
</evidence>
<dbReference type="SUPFAM" id="SSF47212">
    <property type="entry name" value="FKBP12-rapamycin-binding domain of FKBP-rapamycin-associated protein (FRAP)"/>
    <property type="match status" value="1"/>
</dbReference>
<accession>L8GQF7</accession>
<keyword evidence="7" id="KW-0418">Kinase</keyword>
<dbReference type="InterPro" id="IPR036738">
    <property type="entry name" value="FRB_sf"/>
</dbReference>
<evidence type="ECO:0000256" key="12">
    <source>
        <dbReference type="PROSITE-ProRule" id="PRU00103"/>
    </source>
</evidence>
<dbReference type="InterPro" id="IPR026683">
    <property type="entry name" value="TOR_cat"/>
</dbReference>
<dbReference type="InterPro" id="IPR011009">
    <property type="entry name" value="Kinase-like_dom_sf"/>
</dbReference>
<dbReference type="InterPro" id="IPR024585">
    <property type="entry name" value="mTOR_dom"/>
</dbReference>
<dbReference type="Pfam" id="PF08771">
    <property type="entry name" value="FRB_dom"/>
    <property type="match status" value="1"/>
</dbReference>
<dbReference type="VEuPathDB" id="AmoebaDB:ACA1_219100"/>
<dbReference type="Gene3D" id="1.10.1070.11">
    <property type="entry name" value="Phosphatidylinositol 3-/4-kinase, catalytic domain"/>
    <property type="match status" value="1"/>
</dbReference>
<dbReference type="SMART" id="SM01346">
    <property type="entry name" value="DUF3385"/>
    <property type="match status" value="2"/>
</dbReference>